<keyword evidence="1" id="KW-0472">Membrane</keyword>
<dbReference type="RefSeq" id="WP_237053920.1">
    <property type="nucleotide sequence ID" value="NZ_JAKJPO010000003.1"/>
</dbReference>
<dbReference type="InterPro" id="IPR007339">
    <property type="entry name" value="RclC-like"/>
</dbReference>
<reference evidence="3" key="1">
    <citation type="submission" date="2022-01" db="EMBL/GenBank/DDBJ databases">
        <title>Lysobacter chinensis sp. nov., a bacterium isolated from cow dung compost.</title>
        <authorList>
            <person name="Zhou L.Y."/>
        </authorList>
    </citation>
    <scope>NUCLEOTIDE SEQUENCE [LARGE SCALE GENOMIC DNA]</scope>
    <source>
        <strain evidence="3">TLK-CK17</strain>
    </source>
</reference>
<accession>A0ABS9HT06</accession>
<dbReference type="PANTHER" id="PTHR40106">
    <property type="entry name" value="INNER MEMBRANE PROTEIN RCLC"/>
    <property type="match status" value="1"/>
</dbReference>
<keyword evidence="3" id="KW-1185">Reference proteome</keyword>
<feature type="transmembrane region" description="Helical" evidence="1">
    <location>
        <begin position="122"/>
        <end position="141"/>
    </location>
</feature>
<dbReference type="PANTHER" id="PTHR40106:SF1">
    <property type="entry name" value="INNER MEMBRANE PROTEIN RCLC"/>
    <property type="match status" value="1"/>
</dbReference>
<sequence>MPAPPTPPAFVLAAVERMAWPFAAWLSIALLLWFGAMGFMPFSAETLAKRGGLSADDATAIASGMGAVQILLGLGLLPFWPTRVRAGFALVVAVFWWLQMATLASSAMWVNDAPYGGFPFLGAGQGLLKHLGLGALGLALWAHWRGREGAARAALWLLWAGQLLVLVWIGLLKFTAYEAEGVEGLMRNSPLFAWLYGFLDVRGASSLIGVIELATAALVALWPWRPRWAVWGLLAAVLTYLVTNSFLFTTPGWAPGHGFPYVAGTGQFLLKDLGLLAGALLLLVAAVPGREAMHSDDTPDRAMSGAG</sequence>
<comment type="caution">
    <text evidence="2">The sequence shown here is derived from an EMBL/GenBank/DDBJ whole genome shotgun (WGS) entry which is preliminary data.</text>
</comment>
<reference evidence="2 3" key="3">
    <citation type="submission" date="2022-01" db="EMBL/GenBank/DDBJ databases">
        <authorList>
            <person name="Zhou L.Y."/>
        </authorList>
    </citation>
    <scope>NUCLEOTIDE SEQUENCE [LARGE SCALE GENOMIC DNA]</scope>
    <source>
        <strain evidence="2 3">TLK-CK17</strain>
    </source>
</reference>
<organism evidence="2 3">
    <name type="scientific">Marilutibacter chinensis</name>
    <dbReference type="NCBI Taxonomy" id="2912247"/>
    <lineage>
        <taxon>Bacteria</taxon>
        <taxon>Pseudomonadati</taxon>
        <taxon>Pseudomonadota</taxon>
        <taxon>Gammaproteobacteria</taxon>
        <taxon>Lysobacterales</taxon>
        <taxon>Lysobacteraceae</taxon>
        <taxon>Marilutibacter</taxon>
    </lineage>
</organism>
<feature type="transmembrane region" description="Helical" evidence="1">
    <location>
        <begin position="191"/>
        <end position="221"/>
    </location>
</feature>
<evidence type="ECO:0000313" key="2">
    <source>
        <dbReference type="EMBL" id="MCF7221490.1"/>
    </source>
</evidence>
<protein>
    <submittedName>
        <fullName evidence="2">DUF417 family protein</fullName>
    </submittedName>
</protein>
<proteinExistence type="predicted"/>
<evidence type="ECO:0000313" key="3">
    <source>
        <dbReference type="Proteomes" id="UP001430796"/>
    </source>
</evidence>
<keyword evidence="1" id="KW-0812">Transmembrane</keyword>
<dbReference type="EMBL" id="JAKJPO010000003">
    <property type="protein sequence ID" value="MCF7221490.1"/>
    <property type="molecule type" value="Genomic_DNA"/>
</dbReference>
<feature type="transmembrane region" description="Helical" evidence="1">
    <location>
        <begin position="60"/>
        <end position="80"/>
    </location>
</feature>
<feature type="transmembrane region" description="Helical" evidence="1">
    <location>
        <begin position="87"/>
        <end position="110"/>
    </location>
</feature>
<name>A0ABS9HT06_9GAMM</name>
<evidence type="ECO:0000256" key="1">
    <source>
        <dbReference type="SAM" id="Phobius"/>
    </source>
</evidence>
<feature type="transmembrane region" description="Helical" evidence="1">
    <location>
        <begin position="268"/>
        <end position="287"/>
    </location>
</feature>
<feature type="transmembrane region" description="Helical" evidence="1">
    <location>
        <begin position="228"/>
        <end position="248"/>
    </location>
</feature>
<reference evidence="2 3" key="2">
    <citation type="submission" date="2022-01" db="EMBL/GenBank/DDBJ databases">
        <title>Lysobacter chinensis sp. nov., a bacterium isolated from cow dung compost.</title>
        <authorList>
            <person name="Liu Y."/>
        </authorList>
    </citation>
    <scope>NUCLEOTIDE SEQUENCE [LARGE SCALE GENOMIC DNA]</scope>
    <source>
        <strain evidence="2 3">TLK-CK17</strain>
    </source>
</reference>
<dbReference type="Proteomes" id="UP001430796">
    <property type="component" value="Unassembled WGS sequence"/>
</dbReference>
<feature type="transmembrane region" description="Helical" evidence="1">
    <location>
        <begin position="153"/>
        <end position="171"/>
    </location>
</feature>
<dbReference type="Pfam" id="PF04224">
    <property type="entry name" value="DUF417"/>
    <property type="match status" value="1"/>
</dbReference>
<feature type="transmembrane region" description="Helical" evidence="1">
    <location>
        <begin position="22"/>
        <end position="40"/>
    </location>
</feature>
<gene>
    <name evidence="2" type="ORF">L3V18_06745</name>
</gene>
<keyword evidence="1" id="KW-1133">Transmembrane helix</keyword>